<gene>
    <name evidence="2" type="ORF">F387_00852</name>
</gene>
<name>L8Y1Q4_9GAMM</name>
<keyword evidence="3" id="KW-1185">Reference proteome</keyword>
<organism evidence="2 3">
    <name type="scientific">Wohlfahrtiimonas chitiniclastica SH04</name>
    <dbReference type="NCBI Taxonomy" id="1261130"/>
    <lineage>
        <taxon>Bacteria</taxon>
        <taxon>Pseudomonadati</taxon>
        <taxon>Pseudomonadota</taxon>
        <taxon>Gammaproteobacteria</taxon>
        <taxon>Cardiobacteriales</taxon>
        <taxon>Ignatzschineriaceae</taxon>
        <taxon>Wohlfahrtiimonas</taxon>
    </lineage>
</organism>
<feature type="transmembrane region" description="Helical" evidence="1">
    <location>
        <begin position="12"/>
        <end position="29"/>
    </location>
</feature>
<reference evidence="2 3" key="1">
    <citation type="journal article" date="2013" name="Genome Announc.">
        <title>Complete Genome Sequence of Wohlfahrtiimonas chitiniclastica Strain SH04, Isolated from Chrysomya megacephala Collected from Pudong International Airport in China.</title>
        <authorList>
            <person name="Cao X.M."/>
            <person name="Chen T."/>
            <person name="Xu L.Z."/>
            <person name="Yao L.S."/>
            <person name="Qi J."/>
            <person name="Zhang X.L."/>
            <person name="Yan Q.L."/>
            <person name="Deng Y.H."/>
            <person name="Guo T.Y."/>
            <person name="Wang J."/>
            <person name="Hu K.X."/>
            <person name="Xu B.L."/>
        </authorList>
    </citation>
    <scope>NUCLEOTIDE SEQUENCE [LARGE SCALE GENOMIC DNA]</scope>
    <source>
        <strain evidence="2 3">SH04</strain>
    </source>
</reference>
<sequence>MHHPILPLSRILTLAGYAILFITLLLGIVLKKIHSELPEGFLIIIWIVPLLFPLRGLLQAKRYTHAWGSFLACWYLVVGVDLWQANPAISATVLMSTTIWFTGMVLFARFSPFDWKVIPRPRSK</sequence>
<keyword evidence="1" id="KW-0472">Membrane</keyword>
<evidence type="ECO:0000256" key="1">
    <source>
        <dbReference type="SAM" id="Phobius"/>
    </source>
</evidence>
<dbReference type="OrthoDB" id="5569826at2"/>
<dbReference type="Proteomes" id="UP000011617">
    <property type="component" value="Unassembled WGS sequence"/>
</dbReference>
<dbReference type="EMBL" id="AOBV01000001">
    <property type="protein sequence ID" value="ELV08964.1"/>
    <property type="molecule type" value="Genomic_DNA"/>
</dbReference>
<protein>
    <recommendedName>
        <fullName evidence="4">DUF2069 domain-containing protein</fullName>
    </recommendedName>
</protein>
<proteinExistence type="predicted"/>
<keyword evidence="1" id="KW-1133">Transmembrane helix</keyword>
<dbReference type="InterPro" id="IPR018643">
    <property type="entry name" value="DUF2069_membrane"/>
</dbReference>
<dbReference type="HOGENOM" id="CLU_122357_1_1_6"/>
<evidence type="ECO:0000313" key="2">
    <source>
        <dbReference type="EMBL" id="ELV08964.1"/>
    </source>
</evidence>
<dbReference type="PATRIC" id="fig|1261130.3.peg.16"/>
<keyword evidence="1" id="KW-0812">Transmembrane</keyword>
<accession>L8Y1Q4</accession>
<dbReference type="AlphaFoldDB" id="L8Y1Q4"/>
<evidence type="ECO:0008006" key="4">
    <source>
        <dbReference type="Google" id="ProtNLM"/>
    </source>
</evidence>
<feature type="transmembrane region" description="Helical" evidence="1">
    <location>
        <begin position="89"/>
        <end position="110"/>
    </location>
</feature>
<feature type="transmembrane region" description="Helical" evidence="1">
    <location>
        <begin position="41"/>
        <end position="58"/>
    </location>
</feature>
<comment type="caution">
    <text evidence="2">The sequence shown here is derived from an EMBL/GenBank/DDBJ whole genome shotgun (WGS) entry which is preliminary data.</text>
</comment>
<dbReference type="RefSeq" id="WP_008314051.1">
    <property type="nucleotide sequence ID" value="NZ_KB372778.1"/>
</dbReference>
<evidence type="ECO:0000313" key="3">
    <source>
        <dbReference type="Proteomes" id="UP000011617"/>
    </source>
</evidence>
<feature type="transmembrane region" description="Helical" evidence="1">
    <location>
        <begin position="65"/>
        <end position="83"/>
    </location>
</feature>
<dbReference type="Pfam" id="PF09842">
    <property type="entry name" value="DUF2069"/>
    <property type="match status" value="1"/>
</dbReference>